<accession>A0A5C3NNI3</accession>
<dbReference type="EMBL" id="ML212451">
    <property type="protein sequence ID" value="TFK78572.1"/>
    <property type="molecule type" value="Genomic_DNA"/>
</dbReference>
<gene>
    <name evidence="1" type="ORF">K466DRAFT_606859</name>
</gene>
<dbReference type="Proteomes" id="UP000308197">
    <property type="component" value="Unassembled WGS sequence"/>
</dbReference>
<proteinExistence type="predicted"/>
<reference evidence="1 2" key="1">
    <citation type="journal article" date="2019" name="Nat. Ecol. Evol.">
        <title>Megaphylogeny resolves global patterns of mushroom evolution.</title>
        <authorList>
            <person name="Varga T."/>
            <person name="Krizsan K."/>
            <person name="Foldi C."/>
            <person name="Dima B."/>
            <person name="Sanchez-Garcia M."/>
            <person name="Sanchez-Ramirez S."/>
            <person name="Szollosi G.J."/>
            <person name="Szarkandi J.G."/>
            <person name="Papp V."/>
            <person name="Albert L."/>
            <person name="Andreopoulos W."/>
            <person name="Angelini C."/>
            <person name="Antonin V."/>
            <person name="Barry K.W."/>
            <person name="Bougher N.L."/>
            <person name="Buchanan P."/>
            <person name="Buyck B."/>
            <person name="Bense V."/>
            <person name="Catcheside P."/>
            <person name="Chovatia M."/>
            <person name="Cooper J."/>
            <person name="Damon W."/>
            <person name="Desjardin D."/>
            <person name="Finy P."/>
            <person name="Geml J."/>
            <person name="Haridas S."/>
            <person name="Hughes K."/>
            <person name="Justo A."/>
            <person name="Karasinski D."/>
            <person name="Kautmanova I."/>
            <person name="Kiss B."/>
            <person name="Kocsube S."/>
            <person name="Kotiranta H."/>
            <person name="LaButti K.M."/>
            <person name="Lechner B.E."/>
            <person name="Liimatainen K."/>
            <person name="Lipzen A."/>
            <person name="Lukacs Z."/>
            <person name="Mihaltcheva S."/>
            <person name="Morgado L.N."/>
            <person name="Niskanen T."/>
            <person name="Noordeloos M.E."/>
            <person name="Ohm R.A."/>
            <person name="Ortiz-Santana B."/>
            <person name="Ovrebo C."/>
            <person name="Racz N."/>
            <person name="Riley R."/>
            <person name="Savchenko A."/>
            <person name="Shiryaev A."/>
            <person name="Soop K."/>
            <person name="Spirin V."/>
            <person name="Szebenyi C."/>
            <person name="Tomsovsky M."/>
            <person name="Tulloss R.E."/>
            <person name="Uehling J."/>
            <person name="Grigoriev I.V."/>
            <person name="Vagvolgyi C."/>
            <person name="Papp T."/>
            <person name="Martin F.M."/>
            <person name="Miettinen O."/>
            <person name="Hibbett D.S."/>
            <person name="Nagy L.G."/>
        </authorList>
    </citation>
    <scope>NUCLEOTIDE SEQUENCE [LARGE SCALE GENOMIC DNA]</scope>
    <source>
        <strain evidence="1 2">HHB13444</strain>
    </source>
</reference>
<feature type="non-terminal residue" evidence="1">
    <location>
        <position position="101"/>
    </location>
</feature>
<protein>
    <submittedName>
        <fullName evidence="1">Uncharacterized protein</fullName>
    </submittedName>
</protein>
<organism evidence="1 2">
    <name type="scientific">Polyporus arcularius HHB13444</name>
    <dbReference type="NCBI Taxonomy" id="1314778"/>
    <lineage>
        <taxon>Eukaryota</taxon>
        <taxon>Fungi</taxon>
        <taxon>Dikarya</taxon>
        <taxon>Basidiomycota</taxon>
        <taxon>Agaricomycotina</taxon>
        <taxon>Agaricomycetes</taxon>
        <taxon>Polyporales</taxon>
        <taxon>Polyporaceae</taxon>
        <taxon>Polyporus</taxon>
    </lineage>
</organism>
<evidence type="ECO:0000313" key="2">
    <source>
        <dbReference type="Proteomes" id="UP000308197"/>
    </source>
</evidence>
<name>A0A5C3NNI3_9APHY</name>
<dbReference type="InParanoid" id="A0A5C3NNI3"/>
<keyword evidence="2" id="KW-1185">Reference proteome</keyword>
<sequence length="101" mass="11733">MPPASLDYDSTSEEEEDEEYERVALAGLAFAFIGAEEAHITHAECRQPSRRYLRRAQLLPNPRRDTPWQALYESRDDRAYITTMGINVDTFHYILDHGFAR</sequence>
<evidence type="ECO:0000313" key="1">
    <source>
        <dbReference type="EMBL" id="TFK78572.1"/>
    </source>
</evidence>
<dbReference type="AlphaFoldDB" id="A0A5C3NNI3"/>